<organism evidence="17 18">
    <name type="scientific">Candidatus Sulfotelmatobacter kueseliae</name>
    <dbReference type="NCBI Taxonomy" id="2042962"/>
    <lineage>
        <taxon>Bacteria</taxon>
        <taxon>Pseudomonadati</taxon>
        <taxon>Acidobacteriota</taxon>
        <taxon>Terriglobia</taxon>
        <taxon>Terriglobales</taxon>
        <taxon>Candidatus Korobacteraceae</taxon>
        <taxon>Candidatus Sulfotelmatobacter</taxon>
    </lineage>
</organism>
<dbReference type="GO" id="GO:0070040">
    <property type="term" value="F:rRNA (adenine(2503)-C2-)-methyltransferase activity"/>
    <property type="evidence" value="ECO:0007669"/>
    <property type="project" value="UniProtKB-UniRule"/>
</dbReference>
<evidence type="ECO:0000313" key="18">
    <source>
        <dbReference type="Proteomes" id="UP000238701"/>
    </source>
</evidence>
<feature type="binding site" evidence="14">
    <location>
        <begin position="208"/>
        <end position="209"/>
    </location>
    <ligand>
        <name>S-adenosyl-L-methionine</name>
        <dbReference type="ChEBI" id="CHEBI:59789"/>
    </ligand>
</feature>
<keyword evidence="8 14" id="KW-0949">S-adenosyl-L-methionine</keyword>
<feature type="binding site" evidence="14">
    <location>
        <position position="157"/>
    </location>
    <ligand>
        <name>[4Fe-4S] cluster</name>
        <dbReference type="ChEBI" id="CHEBI:49883"/>
        <note>4Fe-4S-S-AdoMet</note>
    </ligand>
</feature>
<gene>
    <name evidence="14 17" type="primary">rlmN</name>
    <name evidence="17" type="ORF">SBA1_480062</name>
</gene>
<dbReference type="InterPro" id="IPR004383">
    <property type="entry name" value="rRNA_lsu_MTrfase_RlmN/Cfr"/>
</dbReference>
<comment type="catalytic activity">
    <reaction evidence="14">
        <text>adenosine(2503) in 23S rRNA + 2 reduced [2Fe-2S]-[ferredoxin] + 2 S-adenosyl-L-methionine = 2-methyladenosine(2503) in 23S rRNA + 5'-deoxyadenosine + L-methionine + 2 oxidized [2Fe-2S]-[ferredoxin] + S-adenosyl-L-homocysteine</text>
        <dbReference type="Rhea" id="RHEA:42916"/>
        <dbReference type="Rhea" id="RHEA-COMP:10000"/>
        <dbReference type="Rhea" id="RHEA-COMP:10001"/>
        <dbReference type="Rhea" id="RHEA-COMP:10152"/>
        <dbReference type="Rhea" id="RHEA-COMP:10282"/>
        <dbReference type="ChEBI" id="CHEBI:17319"/>
        <dbReference type="ChEBI" id="CHEBI:33737"/>
        <dbReference type="ChEBI" id="CHEBI:33738"/>
        <dbReference type="ChEBI" id="CHEBI:57844"/>
        <dbReference type="ChEBI" id="CHEBI:57856"/>
        <dbReference type="ChEBI" id="CHEBI:59789"/>
        <dbReference type="ChEBI" id="CHEBI:74411"/>
        <dbReference type="ChEBI" id="CHEBI:74497"/>
        <dbReference type="EC" id="2.1.1.192"/>
    </reaction>
</comment>
<feature type="binding site" evidence="14">
    <location>
        <position position="238"/>
    </location>
    <ligand>
        <name>S-adenosyl-L-methionine</name>
        <dbReference type="ChEBI" id="CHEBI:59789"/>
    </ligand>
</feature>
<feature type="active site" description="S-methylcysteine intermediate" evidence="14">
    <location>
        <position position="380"/>
    </location>
</feature>
<dbReference type="Pfam" id="PF21016">
    <property type="entry name" value="RlmN_N"/>
    <property type="match status" value="1"/>
</dbReference>
<keyword evidence="12 14" id="KW-0411">Iron-sulfur</keyword>
<dbReference type="InterPro" id="IPR058240">
    <property type="entry name" value="rSAM_sf"/>
</dbReference>
<dbReference type="SFLD" id="SFLDF00275">
    <property type="entry name" value="adenosine_C2_methyltransferase"/>
    <property type="match status" value="1"/>
</dbReference>
<dbReference type="GO" id="GO:0005737">
    <property type="term" value="C:cytoplasm"/>
    <property type="evidence" value="ECO:0007669"/>
    <property type="project" value="UniProtKB-SubCell"/>
</dbReference>
<dbReference type="GO" id="GO:0030488">
    <property type="term" value="P:tRNA methylation"/>
    <property type="evidence" value="ECO:0007669"/>
    <property type="project" value="UniProtKB-UniRule"/>
</dbReference>
<evidence type="ECO:0000256" key="1">
    <source>
        <dbReference type="ARBA" id="ARBA00004496"/>
    </source>
</evidence>
<keyword evidence="11 14" id="KW-0408">Iron</keyword>
<dbReference type="PANTHER" id="PTHR30544">
    <property type="entry name" value="23S RRNA METHYLTRANSFERASE"/>
    <property type="match status" value="1"/>
</dbReference>
<protein>
    <recommendedName>
        <fullName evidence="14">Probable dual-specificity RNA methyltransferase RlmN</fullName>
        <ecNumber evidence="14">2.1.1.192</ecNumber>
    </recommendedName>
    <alternativeName>
        <fullName evidence="14">23S rRNA (adenine(2503)-C(2))-methyltransferase</fullName>
    </alternativeName>
    <alternativeName>
        <fullName evidence="14">23S rRNA m2A2503 methyltransferase</fullName>
    </alternativeName>
    <alternativeName>
        <fullName evidence="14">Ribosomal RNA large subunit methyltransferase N</fullName>
    </alternativeName>
    <alternativeName>
        <fullName evidence="14">tRNA (adenine(37)-C(2))-methyltransferase</fullName>
    </alternativeName>
    <alternativeName>
        <fullName evidence="14">tRNA m2A37 methyltransferase</fullName>
    </alternativeName>
</protein>
<dbReference type="HAMAP" id="MF_01849">
    <property type="entry name" value="RNA_methyltr_RlmN"/>
    <property type="match status" value="1"/>
</dbReference>
<evidence type="ECO:0000256" key="5">
    <source>
        <dbReference type="ARBA" id="ARBA00022552"/>
    </source>
</evidence>
<comment type="similarity">
    <text evidence="2 14">Belongs to the radical SAM superfamily. RlmN family.</text>
</comment>
<dbReference type="GO" id="GO:0000049">
    <property type="term" value="F:tRNA binding"/>
    <property type="evidence" value="ECO:0007669"/>
    <property type="project" value="UniProtKB-UniRule"/>
</dbReference>
<feature type="region of interest" description="Disordered" evidence="15">
    <location>
        <begin position="100"/>
        <end position="132"/>
    </location>
</feature>
<evidence type="ECO:0000256" key="10">
    <source>
        <dbReference type="ARBA" id="ARBA00022723"/>
    </source>
</evidence>
<dbReference type="Pfam" id="PF04055">
    <property type="entry name" value="Radical_SAM"/>
    <property type="match status" value="1"/>
</dbReference>
<keyword evidence="4 14" id="KW-0963">Cytoplasm</keyword>
<evidence type="ECO:0000256" key="14">
    <source>
        <dbReference type="HAMAP-Rule" id="MF_01849"/>
    </source>
</evidence>
<keyword evidence="9 14" id="KW-0819">tRNA processing</keyword>
<dbReference type="CDD" id="cd01335">
    <property type="entry name" value="Radical_SAM"/>
    <property type="match status" value="1"/>
</dbReference>
<keyword evidence="10 14" id="KW-0479">Metal-binding</keyword>
<evidence type="ECO:0000256" key="4">
    <source>
        <dbReference type="ARBA" id="ARBA00022490"/>
    </source>
</evidence>
<evidence type="ECO:0000256" key="15">
    <source>
        <dbReference type="SAM" id="MobiDB-lite"/>
    </source>
</evidence>
<feature type="binding site" evidence="14">
    <location>
        <position position="164"/>
    </location>
    <ligand>
        <name>[4Fe-4S] cluster</name>
        <dbReference type="ChEBI" id="CHEBI:49883"/>
        <note>4Fe-4S-S-AdoMet</note>
    </ligand>
</feature>
<dbReference type="GO" id="GO:0070475">
    <property type="term" value="P:rRNA base methylation"/>
    <property type="evidence" value="ECO:0007669"/>
    <property type="project" value="UniProtKB-UniRule"/>
</dbReference>
<dbReference type="InterPro" id="IPR027492">
    <property type="entry name" value="RNA_MTrfase_RlmN"/>
</dbReference>
<dbReference type="EMBL" id="OMOD01000142">
    <property type="protein sequence ID" value="SPF43192.1"/>
    <property type="molecule type" value="Genomic_DNA"/>
</dbReference>
<dbReference type="GO" id="GO:0046872">
    <property type="term" value="F:metal ion binding"/>
    <property type="evidence" value="ECO:0007669"/>
    <property type="project" value="UniProtKB-KW"/>
</dbReference>
<evidence type="ECO:0000256" key="11">
    <source>
        <dbReference type="ARBA" id="ARBA00023004"/>
    </source>
</evidence>
<dbReference type="NCBIfam" id="TIGR00048">
    <property type="entry name" value="rRNA_mod_RlmN"/>
    <property type="match status" value="1"/>
</dbReference>
<feature type="binding site" evidence="14">
    <location>
        <begin position="261"/>
        <end position="263"/>
    </location>
    <ligand>
        <name>S-adenosyl-L-methionine</name>
        <dbReference type="ChEBI" id="CHEBI:59789"/>
    </ligand>
</feature>
<dbReference type="PROSITE" id="PS51918">
    <property type="entry name" value="RADICAL_SAM"/>
    <property type="match status" value="1"/>
</dbReference>
<reference evidence="18" key="1">
    <citation type="submission" date="2018-02" db="EMBL/GenBank/DDBJ databases">
        <authorList>
            <person name="Hausmann B."/>
        </authorList>
    </citation>
    <scope>NUCLEOTIDE SEQUENCE [LARGE SCALE GENOMIC DNA]</scope>
    <source>
        <strain evidence="18">Peat soil MAG SbA1</strain>
    </source>
</reference>
<comment type="cofactor">
    <cofactor evidence="14">
        <name>[4Fe-4S] cluster</name>
        <dbReference type="ChEBI" id="CHEBI:49883"/>
    </cofactor>
    <text evidence="14">Binds 1 [4Fe-4S] cluster. The cluster is coordinated with 3 cysteines and an exchangeable S-adenosyl-L-methionine.</text>
</comment>
<evidence type="ECO:0000256" key="13">
    <source>
        <dbReference type="ARBA" id="ARBA00023157"/>
    </source>
</evidence>
<dbReference type="OrthoDB" id="9793973at2"/>
<dbReference type="Gene3D" id="1.10.150.530">
    <property type="match status" value="1"/>
</dbReference>
<keyword evidence="5 14" id="KW-0698">rRNA processing</keyword>
<keyword evidence="13 14" id="KW-1015">Disulfide bond</keyword>
<comment type="subcellular location">
    <subcellularLocation>
        <location evidence="1 14">Cytoplasm</location>
    </subcellularLocation>
</comment>
<dbReference type="SUPFAM" id="SSF102114">
    <property type="entry name" value="Radical SAM enzymes"/>
    <property type="match status" value="1"/>
</dbReference>
<dbReference type="InterPro" id="IPR007197">
    <property type="entry name" value="rSAM"/>
</dbReference>
<dbReference type="InterPro" id="IPR040072">
    <property type="entry name" value="Methyltransferase_A"/>
</dbReference>
<accession>A0A2U3KU69</accession>
<evidence type="ECO:0000256" key="8">
    <source>
        <dbReference type="ARBA" id="ARBA00022691"/>
    </source>
</evidence>
<name>A0A2U3KU69_9BACT</name>
<dbReference type="AlphaFoldDB" id="A0A2U3KU69"/>
<evidence type="ECO:0000256" key="2">
    <source>
        <dbReference type="ARBA" id="ARBA00007544"/>
    </source>
</evidence>
<dbReference type="GO" id="GO:0051539">
    <property type="term" value="F:4 iron, 4 sulfur cluster binding"/>
    <property type="evidence" value="ECO:0007669"/>
    <property type="project" value="UniProtKB-UniRule"/>
</dbReference>
<dbReference type="GO" id="GO:0019843">
    <property type="term" value="F:rRNA binding"/>
    <property type="evidence" value="ECO:0007669"/>
    <property type="project" value="UniProtKB-UniRule"/>
</dbReference>
<comment type="catalytic activity">
    <reaction evidence="14">
        <text>adenosine(37) in tRNA + 2 reduced [2Fe-2S]-[ferredoxin] + 2 S-adenosyl-L-methionine = 2-methyladenosine(37) in tRNA + 5'-deoxyadenosine + L-methionine + 2 oxidized [2Fe-2S]-[ferredoxin] + S-adenosyl-L-homocysteine</text>
        <dbReference type="Rhea" id="RHEA:43332"/>
        <dbReference type="Rhea" id="RHEA-COMP:10000"/>
        <dbReference type="Rhea" id="RHEA-COMP:10001"/>
        <dbReference type="Rhea" id="RHEA-COMP:10162"/>
        <dbReference type="Rhea" id="RHEA-COMP:10485"/>
        <dbReference type="ChEBI" id="CHEBI:17319"/>
        <dbReference type="ChEBI" id="CHEBI:33737"/>
        <dbReference type="ChEBI" id="CHEBI:33738"/>
        <dbReference type="ChEBI" id="CHEBI:57844"/>
        <dbReference type="ChEBI" id="CHEBI:57856"/>
        <dbReference type="ChEBI" id="CHEBI:59789"/>
        <dbReference type="ChEBI" id="CHEBI:74411"/>
        <dbReference type="ChEBI" id="CHEBI:74497"/>
        <dbReference type="EC" id="2.1.1.192"/>
    </reaction>
</comment>
<evidence type="ECO:0000256" key="3">
    <source>
        <dbReference type="ARBA" id="ARBA00022485"/>
    </source>
</evidence>
<sequence>MTNSSQVALLGLDRTEIAALVESAGEPAYRAQQLLEAVYRQRVDSIEQISTLPQQFRAGLAQKGVSIGLPAIEQRFVSQDGTVRYLIGFPDGQSVETVWMPEGDGGEAGDGSEAGDSASAAEPSLGRTGEDARPHTFWNAARGWDRATICISSQVGCAVDCQFCLTALLGVKRNLSAGEIVGQVCAVLKDQKVSPPEDRINLVFMGMGEPFLNYDNFMKAVRLLVQEVGVAESRMTVSTAGIVPRIHDFGEEPVRPKLAISLNASNDELRTRLMPLNRKWNLEKLLAAAGNFPLRHRERITFEYVLLNEVNDAPENAKEVAELLRRMRAKVNLIALNPGPGIDFSTPAAERVAAFQQVLIAAGIPTFVRRPRGRDIYAACGQLKRTVALATMPAP</sequence>
<keyword evidence="7 14" id="KW-0808">Transferase</keyword>
<dbReference type="PANTHER" id="PTHR30544:SF5">
    <property type="entry name" value="RADICAL SAM CORE DOMAIN-CONTAINING PROTEIN"/>
    <property type="match status" value="1"/>
</dbReference>
<evidence type="ECO:0000256" key="9">
    <source>
        <dbReference type="ARBA" id="ARBA00022694"/>
    </source>
</evidence>
<keyword evidence="3 14" id="KW-0004">4Fe-4S</keyword>
<dbReference type="SFLD" id="SFLDS00029">
    <property type="entry name" value="Radical_SAM"/>
    <property type="match status" value="1"/>
</dbReference>
<evidence type="ECO:0000313" key="17">
    <source>
        <dbReference type="EMBL" id="SPF43192.1"/>
    </source>
</evidence>
<evidence type="ECO:0000256" key="7">
    <source>
        <dbReference type="ARBA" id="ARBA00022679"/>
    </source>
</evidence>
<dbReference type="SFLD" id="SFLDG01062">
    <property type="entry name" value="methyltransferase_(Class_A)"/>
    <property type="match status" value="1"/>
</dbReference>
<feature type="binding site" evidence="14">
    <location>
        <position position="161"/>
    </location>
    <ligand>
        <name>[4Fe-4S] cluster</name>
        <dbReference type="ChEBI" id="CHEBI:49883"/>
        <note>4Fe-4S-S-AdoMet</note>
    </ligand>
</feature>
<dbReference type="Gene3D" id="3.20.20.70">
    <property type="entry name" value="Aldolase class I"/>
    <property type="match status" value="1"/>
</dbReference>
<evidence type="ECO:0000259" key="16">
    <source>
        <dbReference type="PROSITE" id="PS51918"/>
    </source>
</evidence>
<dbReference type="EC" id="2.1.1.192" evidence="14"/>
<comment type="function">
    <text evidence="14">Specifically methylates position 2 of adenine 2503 in 23S rRNA and position 2 of adenine 37 in tRNAs.</text>
</comment>
<comment type="caution">
    <text evidence="14">Lacks conserved residue(s) required for the propagation of feature annotation.</text>
</comment>
<dbReference type="PIRSF" id="PIRSF006004">
    <property type="entry name" value="CHP00048"/>
    <property type="match status" value="1"/>
</dbReference>
<dbReference type="InterPro" id="IPR048641">
    <property type="entry name" value="RlmN_N"/>
</dbReference>
<comment type="miscellaneous">
    <text evidence="14">Reaction proceeds by a ping-pong mechanism involving intermediate methylation of a conserved cysteine residue.</text>
</comment>
<feature type="domain" description="Radical SAM core" evidence="16">
    <location>
        <begin position="143"/>
        <end position="375"/>
    </location>
</feature>
<dbReference type="Proteomes" id="UP000238701">
    <property type="component" value="Unassembled WGS sequence"/>
</dbReference>
<proteinExistence type="inferred from homology"/>
<feature type="binding site" evidence="14">
    <location>
        <position position="337"/>
    </location>
    <ligand>
        <name>S-adenosyl-L-methionine</name>
        <dbReference type="ChEBI" id="CHEBI:59789"/>
    </ligand>
</feature>
<dbReference type="InterPro" id="IPR013785">
    <property type="entry name" value="Aldolase_TIM"/>
</dbReference>
<evidence type="ECO:0000256" key="6">
    <source>
        <dbReference type="ARBA" id="ARBA00022603"/>
    </source>
</evidence>
<evidence type="ECO:0000256" key="12">
    <source>
        <dbReference type="ARBA" id="ARBA00023014"/>
    </source>
</evidence>
<feature type="active site" description="Proton acceptor" evidence="14">
    <location>
        <position position="96"/>
    </location>
</feature>
<keyword evidence="6 14" id="KW-0489">Methyltransferase</keyword>
<dbReference type="GO" id="GO:0002935">
    <property type="term" value="F:tRNA (adenine(37)-C2)-methyltransferase activity"/>
    <property type="evidence" value="ECO:0007669"/>
    <property type="project" value="UniProtKB-UniRule"/>
</dbReference>